<dbReference type="STRING" id="31234.E3NG11"/>
<sequence length="371" mass="42212">MIKYKDLISYLLYLRLVLISSVIASAIKKSAPLPEIHRIKSLKFEFTDSIGSIEWDLDLAQVAEKGRNYSCISDSVSIKFSALESQSLIKLDIHATEPIRFAIKKCKNIVLSKSSGFYNSTLYLDAPWLEFFLNEANKPCLKGPHELSLEVHFGCKGTSGYFSFSESTFILQRHSSKQTTFIQFTNLFSGMISMEKLLRKALTHRTAALIAIVSETVEVRFGKCGVDQRIFDMKRDTPLLFRGELLDHFNRLNFLYCDGKPWKWMFNLTISSPNSTGFIAFDVVNYKNPRENFKLVSAVLILLVILLILVWCFVGLLLFQAIKDSMRMRAAAKIFHQEKYSSFEKELQAINGLVDLPRTSTTLSMDGTGKE</sequence>
<dbReference type="EMBL" id="DS268647">
    <property type="protein sequence ID" value="EFO96619.1"/>
    <property type="molecule type" value="Genomic_DNA"/>
</dbReference>
<dbReference type="eggNOG" id="ENOG502TJ99">
    <property type="taxonomic scope" value="Eukaryota"/>
</dbReference>
<evidence type="ECO:0000313" key="2">
    <source>
        <dbReference type="Proteomes" id="UP000008281"/>
    </source>
</evidence>
<dbReference type="AlphaFoldDB" id="E3NG11"/>
<name>E3NG11_CAERE</name>
<reference evidence="1" key="1">
    <citation type="submission" date="2007-07" db="EMBL/GenBank/DDBJ databases">
        <title>PCAP assembly of the Caenorhabditis remanei genome.</title>
        <authorList>
            <consortium name="The Caenorhabditis remanei Sequencing Consortium"/>
            <person name="Wilson R.K."/>
        </authorList>
    </citation>
    <scope>NUCLEOTIDE SEQUENCE [LARGE SCALE GENOMIC DNA]</scope>
    <source>
        <strain evidence="1">PB4641</strain>
    </source>
</reference>
<evidence type="ECO:0000313" key="1">
    <source>
        <dbReference type="EMBL" id="EFO96619.1"/>
    </source>
</evidence>
<proteinExistence type="predicted"/>
<organism evidence="2">
    <name type="scientific">Caenorhabditis remanei</name>
    <name type="common">Caenorhabditis vulgaris</name>
    <dbReference type="NCBI Taxonomy" id="31234"/>
    <lineage>
        <taxon>Eukaryota</taxon>
        <taxon>Metazoa</taxon>
        <taxon>Ecdysozoa</taxon>
        <taxon>Nematoda</taxon>
        <taxon>Chromadorea</taxon>
        <taxon>Rhabditida</taxon>
        <taxon>Rhabditina</taxon>
        <taxon>Rhabditomorpha</taxon>
        <taxon>Rhabditoidea</taxon>
        <taxon>Rhabditidae</taxon>
        <taxon>Peloderinae</taxon>
        <taxon>Caenorhabditis</taxon>
    </lineage>
</organism>
<gene>
    <name evidence="1" type="ORF">CRE_01393</name>
</gene>
<keyword evidence="2" id="KW-1185">Reference proteome</keyword>
<dbReference type="HOGENOM" id="CLU_063527_0_0_1"/>
<accession>E3NG11</accession>
<dbReference type="Proteomes" id="UP000008281">
    <property type="component" value="Unassembled WGS sequence"/>
</dbReference>
<protein>
    <submittedName>
        <fullName evidence="1">Uncharacterized protein</fullName>
    </submittedName>
</protein>